<dbReference type="OrthoDB" id="1550553at2"/>
<reference evidence="2" key="1">
    <citation type="submission" date="2015-07" db="EMBL/GenBank/DDBJ databases">
        <title>Draft genome sequence of a Pseudoalteromonas rubra strain, OCN096, isolated from Kaneohe Bay, Oahu, Hawaii.</title>
        <authorList>
            <person name="Beurmann S."/>
            <person name="Ushijima B."/>
            <person name="Belcaid M."/>
            <person name="Callahan S.M."/>
            <person name="Aeby G.S."/>
        </authorList>
    </citation>
    <scope>NUCLEOTIDE SEQUENCE [LARGE SCALE GENOMIC DNA]</scope>
    <source>
        <strain evidence="2">OCN096</strain>
    </source>
</reference>
<dbReference type="AlphaFoldDB" id="A0A0L0EX17"/>
<accession>A0A0L0EX17</accession>
<evidence type="ECO:0000313" key="1">
    <source>
        <dbReference type="EMBL" id="KNC68980.1"/>
    </source>
</evidence>
<gene>
    <name evidence="1" type="ORF">AC626_01745</name>
</gene>
<comment type="caution">
    <text evidence="1">The sequence shown here is derived from an EMBL/GenBank/DDBJ whole genome shotgun (WGS) entry which is preliminary data.</text>
</comment>
<dbReference type="EMBL" id="LFZX01000006">
    <property type="protein sequence ID" value="KNC68980.1"/>
    <property type="molecule type" value="Genomic_DNA"/>
</dbReference>
<proteinExistence type="predicted"/>
<sequence length="74" mass="8283">MNVLVDGEEIEEPQQLARFLFKIGFIIGAKHDGNGLVYSTFEDKPDLLQNYSNMDDGLDWVIHPSFQAALGVSK</sequence>
<protein>
    <submittedName>
        <fullName evidence="1">Uncharacterized protein</fullName>
    </submittedName>
</protein>
<name>A0A0L0EX17_9GAMM</name>
<organism evidence="1 2">
    <name type="scientific">Pseudoalteromonas rubra</name>
    <dbReference type="NCBI Taxonomy" id="43658"/>
    <lineage>
        <taxon>Bacteria</taxon>
        <taxon>Pseudomonadati</taxon>
        <taxon>Pseudomonadota</taxon>
        <taxon>Gammaproteobacteria</taxon>
        <taxon>Alteromonadales</taxon>
        <taxon>Pseudoalteromonadaceae</taxon>
        <taxon>Pseudoalteromonas</taxon>
    </lineage>
</organism>
<dbReference type="Proteomes" id="UP000036850">
    <property type="component" value="Unassembled WGS sequence"/>
</dbReference>
<evidence type="ECO:0000313" key="2">
    <source>
        <dbReference type="Proteomes" id="UP000036850"/>
    </source>
</evidence>
<dbReference type="PATRIC" id="fig|43658.6.peg.4916"/>